<dbReference type="SUPFAM" id="SSF82704">
    <property type="entry name" value="AlbA-like"/>
    <property type="match status" value="1"/>
</dbReference>
<evidence type="ECO:0000259" key="2">
    <source>
        <dbReference type="Pfam" id="PF01918"/>
    </source>
</evidence>
<dbReference type="InterPro" id="IPR036882">
    <property type="entry name" value="Alba-like_dom_sf"/>
</dbReference>
<dbReference type="Proteomes" id="UP000823674">
    <property type="component" value="Chromosome A05"/>
</dbReference>
<feature type="region of interest" description="Disordered" evidence="1">
    <location>
        <begin position="475"/>
        <end position="494"/>
    </location>
</feature>
<organism evidence="3 4">
    <name type="scientific">Brassica rapa subsp. trilocularis</name>
    <dbReference type="NCBI Taxonomy" id="1813537"/>
    <lineage>
        <taxon>Eukaryota</taxon>
        <taxon>Viridiplantae</taxon>
        <taxon>Streptophyta</taxon>
        <taxon>Embryophyta</taxon>
        <taxon>Tracheophyta</taxon>
        <taxon>Spermatophyta</taxon>
        <taxon>Magnoliopsida</taxon>
        <taxon>eudicotyledons</taxon>
        <taxon>Gunneridae</taxon>
        <taxon>Pentapetalae</taxon>
        <taxon>rosids</taxon>
        <taxon>malvids</taxon>
        <taxon>Brassicales</taxon>
        <taxon>Brassicaceae</taxon>
        <taxon>Brassiceae</taxon>
        <taxon>Brassica</taxon>
    </lineage>
</organism>
<dbReference type="InterPro" id="IPR002775">
    <property type="entry name" value="DNA/RNA-bd_Alba-like"/>
</dbReference>
<dbReference type="Pfam" id="PF01918">
    <property type="entry name" value="Alba"/>
    <property type="match status" value="1"/>
</dbReference>
<evidence type="ECO:0000256" key="1">
    <source>
        <dbReference type="SAM" id="MobiDB-lite"/>
    </source>
</evidence>
<dbReference type="PANTHER" id="PTHR33671">
    <property type="entry name" value="N-METHYLTRANSFERASE, PUTATIVE (DUF688)-RELATED"/>
    <property type="match status" value="1"/>
</dbReference>
<feature type="region of interest" description="Disordered" evidence="1">
    <location>
        <begin position="402"/>
        <end position="429"/>
    </location>
</feature>
<sequence length="639" mass="71156">MEEITDGVNNMNLAGDSQKKNRIQVSNTKKPLFFYVNLAKRYMQEHNDVELSALGMAIATVVTIAEILKNNGFAVEKKIMTSTVDIKDGSRGRPVQKPKIEITLGKSEKFDELMAAANEEKEAAEAQCLPFSHLTHTLSLVAEASPSFHLSESKLNFEAPLLSTRQMKKEAVSVRKNMAKKLTHDDSKTSESPSVPVLGLDHVPNTASVVFKSSLEKAIEEESEDDDVFSDALDTLSLKHSVSGNVEATKRPMASEDPDQSRDFMLNRFLPAAKSMTMEQQQPQYAMKRQPSPFMSEPVRQIRDILPAATPKRYEYNTTPSYYHGLDDDTSDEDDEEASEYLSRRGCGMSPQLCLGMLSSVHGLKEKPYSLRTSSHDQVKSSKVAKLKSRFQSVKKLALHKLGSRAQSPVHPSVDTNLRTASVPSSPYRQTGCLSPYRSVGNSSPLHSAGFPGTRKEAEIMRANRLNKHIRNPKKSHDLLYPKSTRLDSSTSSVMEKTLHVDTDKNPKTSNVKILPETTSEKPKAVLEHQAVESLSISSAIKKMKAGDLDKNKSGCDLSPHDLPTPKKPSESWLLRNLPSVSSKISSRRYLFHPQKKDLKENSTSVTKWETIVKTSCIHRDHIRYSEELVARSSCQSTT</sequence>
<dbReference type="EMBL" id="JADBGQ010000005">
    <property type="protein sequence ID" value="KAG5396437.1"/>
    <property type="molecule type" value="Genomic_DNA"/>
</dbReference>
<gene>
    <name evidence="3" type="primary">A05p013200.1_BraROA</name>
    <name evidence="3" type="ORF">IGI04_018251</name>
</gene>
<dbReference type="InterPro" id="IPR007789">
    <property type="entry name" value="DUF688"/>
</dbReference>
<accession>A0ABQ7MCD7</accession>
<comment type="caution">
    <text evidence="3">The sequence shown here is derived from an EMBL/GenBank/DDBJ whole genome shotgun (WGS) entry which is preliminary data.</text>
</comment>
<feature type="region of interest" description="Disordered" evidence="1">
    <location>
        <begin position="180"/>
        <end position="199"/>
    </location>
</feature>
<dbReference type="PANTHER" id="PTHR33671:SF7">
    <property type="entry name" value="DUF3741 DOMAIN-CONTAINING PROTEIN"/>
    <property type="match status" value="1"/>
</dbReference>
<feature type="compositionally biased region" description="Polar residues" evidence="1">
    <location>
        <begin position="414"/>
        <end position="429"/>
    </location>
</feature>
<proteinExistence type="predicted"/>
<feature type="region of interest" description="Disordered" evidence="1">
    <location>
        <begin position="319"/>
        <end position="338"/>
    </location>
</feature>
<name>A0ABQ7MCD7_BRACM</name>
<evidence type="ECO:0000313" key="4">
    <source>
        <dbReference type="Proteomes" id="UP000823674"/>
    </source>
</evidence>
<feature type="compositionally biased region" description="Acidic residues" evidence="1">
    <location>
        <begin position="328"/>
        <end position="338"/>
    </location>
</feature>
<feature type="region of interest" description="Disordered" evidence="1">
    <location>
        <begin position="551"/>
        <end position="571"/>
    </location>
</feature>
<feature type="domain" description="DNA/RNA-binding protein Alba-like" evidence="2">
    <location>
        <begin position="21"/>
        <end position="78"/>
    </location>
</feature>
<protein>
    <recommendedName>
        <fullName evidence="2">DNA/RNA-binding protein Alba-like domain-containing protein</fullName>
    </recommendedName>
</protein>
<dbReference type="Pfam" id="PF05097">
    <property type="entry name" value="DUF688"/>
    <property type="match status" value="1"/>
</dbReference>
<keyword evidence="4" id="KW-1185">Reference proteome</keyword>
<evidence type="ECO:0000313" key="3">
    <source>
        <dbReference type="EMBL" id="KAG5396437.1"/>
    </source>
</evidence>
<reference evidence="3 4" key="1">
    <citation type="submission" date="2021-03" db="EMBL/GenBank/DDBJ databases">
        <authorList>
            <person name="King G.J."/>
            <person name="Bancroft I."/>
            <person name="Baten A."/>
            <person name="Bloomfield J."/>
            <person name="Borpatragohain P."/>
            <person name="He Z."/>
            <person name="Irish N."/>
            <person name="Irwin J."/>
            <person name="Liu K."/>
            <person name="Mauleon R.P."/>
            <person name="Moore J."/>
            <person name="Morris R."/>
            <person name="Ostergaard L."/>
            <person name="Wang B."/>
            <person name="Wells R."/>
        </authorList>
    </citation>
    <scope>NUCLEOTIDE SEQUENCE [LARGE SCALE GENOMIC DNA]</scope>
    <source>
        <strain evidence="3">R-o-18</strain>
        <tissue evidence="3">Leaf</tissue>
    </source>
</reference>
<dbReference type="Gene3D" id="3.30.110.20">
    <property type="entry name" value="Alba-like domain"/>
    <property type="match status" value="1"/>
</dbReference>